<proteinExistence type="inferred from homology"/>
<name>A0ABY4RFS9_9BACL</name>
<evidence type="ECO:0000256" key="7">
    <source>
        <dbReference type="RuleBase" id="RU004347"/>
    </source>
</evidence>
<dbReference type="GO" id="GO:0016301">
    <property type="term" value="F:kinase activity"/>
    <property type="evidence" value="ECO:0007669"/>
    <property type="project" value="UniProtKB-KW"/>
</dbReference>
<accession>A0ABY4RFS9</accession>
<gene>
    <name evidence="9" type="primary">sat/cysC</name>
    <name evidence="6" type="synonym">cysC</name>
    <name evidence="9" type="ORF">SK3146_00547</name>
</gene>
<dbReference type="EMBL" id="CP027059">
    <property type="protein sequence ID" value="UQZ81391.1"/>
    <property type="molecule type" value="Genomic_DNA"/>
</dbReference>
<feature type="domain" description="APS kinase" evidence="8">
    <location>
        <begin position="8"/>
        <end position="153"/>
    </location>
</feature>
<dbReference type="Pfam" id="PF01583">
    <property type="entry name" value="APS_kinase"/>
    <property type="match status" value="1"/>
</dbReference>
<comment type="pathway">
    <text evidence="6 7">Sulfur metabolism; hydrogen sulfide biosynthesis; sulfite from sulfate: step 2/3.</text>
</comment>
<feature type="binding site" evidence="6">
    <location>
        <begin position="14"/>
        <end position="21"/>
    </location>
    <ligand>
        <name>ATP</name>
        <dbReference type="ChEBI" id="CHEBI:30616"/>
    </ligand>
</feature>
<keyword evidence="10" id="KW-1185">Reference proteome</keyword>
<evidence type="ECO:0000256" key="6">
    <source>
        <dbReference type="HAMAP-Rule" id="MF_00065"/>
    </source>
</evidence>
<keyword evidence="6" id="KW-0597">Phosphoprotein</keyword>
<keyword evidence="3 6" id="KW-0808">Transferase</keyword>
<dbReference type="HAMAP" id="MF_00065">
    <property type="entry name" value="Adenylyl_sulf_kinase"/>
    <property type="match status" value="1"/>
</dbReference>
<dbReference type="NCBIfam" id="TIGR00455">
    <property type="entry name" value="apsK"/>
    <property type="match status" value="1"/>
</dbReference>
<dbReference type="SUPFAM" id="SSF52540">
    <property type="entry name" value="P-loop containing nucleoside triphosphate hydrolases"/>
    <property type="match status" value="1"/>
</dbReference>
<dbReference type="NCBIfam" id="NF004041">
    <property type="entry name" value="PRK05541.1"/>
    <property type="match status" value="1"/>
</dbReference>
<evidence type="ECO:0000256" key="1">
    <source>
        <dbReference type="ARBA" id="ARBA00001823"/>
    </source>
</evidence>
<evidence type="ECO:0000256" key="3">
    <source>
        <dbReference type="ARBA" id="ARBA00022679"/>
    </source>
</evidence>
<evidence type="ECO:0000256" key="4">
    <source>
        <dbReference type="ARBA" id="ARBA00022741"/>
    </source>
</evidence>
<evidence type="ECO:0000313" key="9">
    <source>
        <dbReference type="EMBL" id="UQZ81391.1"/>
    </source>
</evidence>
<comment type="caution">
    <text evidence="6">Lacks conserved residue(s) required for the propagation of feature annotation.</text>
</comment>
<protein>
    <recommendedName>
        <fullName evidence="2 6">Adenylyl-sulfate kinase</fullName>
        <ecNumber evidence="2 6">2.7.1.25</ecNumber>
    </recommendedName>
    <alternativeName>
        <fullName evidence="6">APS kinase</fullName>
    </alternativeName>
    <alternativeName>
        <fullName evidence="6">ATP adenosine-5'-phosphosulfate 3'-phosphotransferase</fullName>
    </alternativeName>
    <alternativeName>
        <fullName evidence="6">Adenosine-5'-phosphosulfate kinase</fullName>
    </alternativeName>
</protein>
<dbReference type="Gene3D" id="3.40.50.300">
    <property type="entry name" value="P-loop containing nucleotide triphosphate hydrolases"/>
    <property type="match status" value="1"/>
</dbReference>
<evidence type="ECO:0000256" key="5">
    <source>
        <dbReference type="ARBA" id="ARBA00022840"/>
    </source>
</evidence>
<reference evidence="9" key="2">
    <citation type="journal article" date="2021" name="J Anim Sci Technol">
        <title>Complete genome sequence of Paenibacillus konkukensis sp. nov. SK3146 as a potential probiotic strain.</title>
        <authorList>
            <person name="Jung H.I."/>
            <person name="Park S."/>
            <person name="Niu K.M."/>
            <person name="Lee S.W."/>
            <person name="Kothari D."/>
            <person name="Yi K.J."/>
            <person name="Kim S.K."/>
        </authorList>
    </citation>
    <scope>NUCLEOTIDE SEQUENCE</scope>
    <source>
        <strain evidence="9">SK3146</strain>
    </source>
</reference>
<dbReference type="Proteomes" id="UP001057134">
    <property type="component" value="Chromosome"/>
</dbReference>
<comment type="catalytic activity">
    <reaction evidence="1 6 7">
        <text>adenosine 5'-phosphosulfate + ATP = 3'-phosphoadenylyl sulfate + ADP + H(+)</text>
        <dbReference type="Rhea" id="RHEA:24152"/>
        <dbReference type="ChEBI" id="CHEBI:15378"/>
        <dbReference type="ChEBI" id="CHEBI:30616"/>
        <dbReference type="ChEBI" id="CHEBI:58243"/>
        <dbReference type="ChEBI" id="CHEBI:58339"/>
        <dbReference type="ChEBI" id="CHEBI:456216"/>
        <dbReference type="EC" id="2.7.1.25"/>
    </reaction>
</comment>
<keyword evidence="5 6" id="KW-0067">ATP-binding</keyword>
<keyword evidence="6 7" id="KW-0418">Kinase</keyword>
<dbReference type="CDD" id="cd02027">
    <property type="entry name" value="APSK"/>
    <property type="match status" value="1"/>
</dbReference>
<evidence type="ECO:0000259" key="8">
    <source>
        <dbReference type="Pfam" id="PF01583"/>
    </source>
</evidence>
<comment type="similarity">
    <text evidence="6 7">Belongs to the APS kinase family.</text>
</comment>
<dbReference type="InterPro" id="IPR002891">
    <property type="entry name" value="APS"/>
</dbReference>
<dbReference type="InterPro" id="IPR059117">
    <property type="entry name" value="APS_kinase_dom"/>
</dbReference>
<keyword evidence="4 6" id="KW-0547">Nucleotide-binding</keyword>
<reference evidence="9" key="1">
    <citation type="submission" date="2018-02" db="EMBL/GenBank/DDBJ databases">
        <authorList>
            <person name="Kim S.-K."/>
            <person name="Jung H.-I."/>
            <person name="Lee S.-W."/>
        </authorList>
    </citation>
    <scope>NUCLEOTIDE SEQUENCE</scope>
    <source>
        <strain evidence="9">SK3146</strain>
    </source>
</reference>
<evidence type="ECO:0000256" key="2">
    <source>
        <dbReference type="ARBA" id="ARBA00012121"/>
    </source>
</evidence>
<dbReference type="PANTHER" id="PTHR42700">
    <property type="entry name" value="SULFATE ADENYLYLTRANSFERASE"/>
    <property type="match status" value="1"/>
</dbReference>
<dbReference type="EC" id="2.7.1.25" evidence="2 6"/>
<dbReference type="InterPro" id="IPR050512">
    <property type="entry name" value="Sulf_AdTrans/APS_kinase"/>
</dbReference>
<evidence type="ECO:0000313" key="10">
    <source>
        <dbReference type="Proteomes" id="UP001057134"/>
    </source>
</evidence>
<sequence>MQPKRHPYAIWLTGLPSSGKTTTALALAGALRSEGIPVECLDGDELRKHIGGGLGFSRGDRMENVRRAAYVSGLLNRNQVTTVVSMITPYEEMREFLRRELPHYIEVYVECPLEECVRRDVKGLYAKAQRGEIPAFTGISDVYEPPHRPDVVIRTDRSGKEDNVRIIMDYIALCSPSV</sequence>
<dbReference type="PANTHER" id="PTHR42700:SF1">
    <property type="entry name" value="SULFATE ADENYLYLTRANSFERASE"/>
    <property type="match status" value="1"/>
</dbReference>
<comment type="function">
    <text evidence="6 7">Catalyzes the synthesis of activated sulfate.</text>
</comment>
<dbReference type="InterPro" id="IPR027417">
    <property type="entry name" value="P-loop_NTPase"/>
</dbReference>
<organism evidence="9 10">
    <name type="scientific">Paenibacillus konkukensis</name>
    <dbReference type="NCBI Taxonomy" id="2020716"/>
    <lineage>
        <taxon>Bacteria</taxon>
        <taxon>Bacillati</taxon>
        <taxon>Bacillota</taxon>
        <taxon>Bacilli</taxon>
        <taxon>Bacillales</taxon>
        <taxon>Paenibacillaceae</taxon>
        <taxon>Paenibacillus</taxon>
    </lineage>
</organism>